<keyword evidence="3" id="KW-1185">Reference proteome</keyword>
<evidence type="ECO:0000313" key="3">
    <source>
        <dbReference type="Proteomes" id="UP000466345"/>
    </source>
</evidence>
<evidence type="ECO:0000259" key="1">
    <source>
        <dbReference type="Pfam" id="PF19054"/>
    </source>
</evidence>
<dbReference type="OrthoDB" id="4165085at2"/>
<feature type="domain" description="DUF5753" evidence="1">
    <location>
        <begin position="110"/>
        <end position="286"/>
    </location>
</feature>
<dbReference type="Pfam" id="PF19054">
    <property type="entry name" value="DUF5753"/>
    <property type="match status" value="1"/>
</dbReference>
<dbReference type="AlphaFoldDB" id="A0A7K0CD39"/>
<proteinExistence type="predicted"/>
<dbReference type="EMBL" id="WEGJ01000003">
    <property type="protein sequence ID" value="MQY11380.1"/>
    <property type="molecule type" value="Genomic_DNA"/>
</dbReference>
<name>A0A7K0CD39_9ACTN</name>
<reference evidence="2 3" key="1">
    <citation type="submission" date="2019-10" db="EMBL/GenBank/DDBJ databases">
        <title>Streptomyces smaragdinus sp. nov. and Streptomyces fabii sp. nov., isolated from the gut of fungus growing-termite Macrotermes natalensis.</title>
        <authorList>
            <person name="Schwitalla J."/>
            <person name="Benndorf R."/>
            <person name="Martin K."/>
            <person name="De Beer W."/>
            <person name="Kaster A.-K."/>
            <person name="Vollmers J."/>
            <person name="Poulsen M."/>
            <person name="Beemelmanns C."/>
        </authorList>
    </citation>
    <scope>NUCLEOTIDE SEQUENCE [LARGE SCALE GENOMIC DNA]</scope>
    <source>
        <strain evidence="2 3">RB5</strain>
    </source>
</reference>
<sequence>MSVSAATTVARRRFGEAIKQERLAARPAVGGTVKQIDAARAIARRTVDRVSRFERGESWPEPWELAKLLQLYESGLEQKVRLETMLQEGRAISDAWWSEYEDEFPDSLIKFIAYEDAAERITTCGGSIIPGLLQIPAYGRAITGVLSREMLAPHTVERSVELRGMRRRILDKPEPPKVEVIFGEGALRQQVGGADAMRAQIDSLLVDAEQRGVLIRVIPFSAPATLTYVSHLLEFRGPDEHPIAVFDAMTGMSFQRRSKELLGIQSLLRSAKKLSLTHLESVELIRTVRKEMTRD</sequence>
<comment type="caution">
    <text evidence="2">The sequence shown here is derived from an EMBL/GenBank/DDBJ whole genome shotgun (WGS) entry which is preliminary data.</text>
</comment>
<organism evidence="2 3">
    <name type="scientific">Streptomyces smaragdinus</name>
    <dbReference type="NCBI Taxonomy" id="2585196"/>
    <lineage>
        <taxon>Bacteria</taxon>
        <taxon>Bacillati</taxon>
        <taxon>Actinomycetota</taxon>
        <taxon>Actinomycetes</taxon>
        <taxon>Kitasatosporales</taxon>
        <taxon>Streptomycetaceae</taxon>
        <taxon>Streptomyces</taxon>
    </lineage>
</organism>
<dbReference type="InterPro" id="IPR043917">
    <property type="entry name" value="DUF5753"/>
</dbReference>
<protein>
    <recommendedName>
        <fullName evidence="1">DUF5753 domain-containing protein</fullName>
    </recommendedName>
</protein>
<dbReference type="Proteomes" id="UP000466345">
    <property type="component" value="Unassembled WGS sequence"/>
</dbReference>
<evidence type="ECO:0000313" key="2">
    <source>
        <dbReference type="EMBL" id="MQY11380.1"/>
    </source>
</evidence>
<gene>
    <name evidence="2" type="ORF">SRB5_14960</name>
</gene>
<accession>A0A7K0CD39</accession>
<dbReference type="RefSeq" id="WP_153450641.1">
    <property type="nucleotide sequence ID" value="NZ_WEGJ01000003.1"/>
</dbReference>